<evidence type="ECO:0000256" key="4">
    <source>
        <dbReference type="ARBA" id="ARBA00012731"/>
    </source>
</evidence>
<evidence type="ECO:0000259" key="17">
    <source>
        <dbReference type="Pfam" id="PF21404"/>
    </source>
</evidence>
<dbReference type="InterPro" id="IPR005844">
    <property type="entry name" value="A-D-PHexomutase_a/b/a-I"/>
</dbReference>
<evidence type="ECO:0000256" key="11">
    <source>
        <dbReference type="PIRNR" id="PIRNR016408"/>
    </source>
</evidence>
<dbReference type="CDD" id="cd03086">
    <property type="entry name" value="PGM3"/>
    <property type="match status" value="1"/>
</dbReference>
<dbReference type="GO" id="GO:0006048">
    <property type="term" value="P:UDP-N-acetylglucosamine biosynthetic process"/>
    <property type="evidence" value="ECO:0007669"/>
    <property type="project" value="UniProtKB-UniRule"/>
</dbReference>
<dbReference type="GO" id="GO:0046872">
    <property type="term" value="F:metal ion binding"/>
    <property type="evidence" value="ECO:0007669"/>
    <property type="project" value="UniProtKB-KW"/>
</dbReference>
<keyword evidence="5 11" id="KW-0479">Metal-binding</keyword>
<comment type="similarity">
    <text evidence="3 11">Belongs to the phosphohexose mutase family.</text>
</comment>
<evidence type="ECO:0000256" key="9">
    <source>
        <dbReference type="ARBA" id="ARBA00032065"/>
    </source>
</evidence>
<dbReference type="EMBL" id="BTGU01000003">
    <property type="protein sequence ID" value="GMN30771.1"/>
    <property type="molecule type" value="Genomic_DNA"/>
</dbReference>
<dbReference type="FunFam" id="3.40.120.10:FF:000054">
    <property type="entry name" value="Phosphoacetylglucosamine mutase"/>
    <property type="match status" value="1"/>
</dbReference>
<gene>
    <name evidence="18" type="ORF">TIFTF001_002954</name>
</gene>
<comment type="function">
    <text evidence="11">Interconverts GlcNAc-6-P and GlcNAc-1-P.</text>
</comment>
<evidence type="ECO:0000256" key="6">
    <source>
        <dbReference type="ARBA" id="ARBA00022842"/>
    </source>
</evidence>
<accession>A0AA87ZXH2</accession>
<dbReference type="Gene3D" id="3.30.310.50">
    <property type="entry name" value="Alpha-D-phosphohexomutase, C-terminal domain"/>
    <property type="match status" value="1"/>
</dbReference>
<feature type="domain" description="Alpha-D-phosphohexomutase alpha/beta/alpha" evidence="16">
    <location>
        <begin position="110"/>
        <end position="176"/>
    </location>
</feature>
<sequence>MEEAQRSLLLSSAARFPPPEGARLSYGTAGFRADASLLRSTVFRAGILAALRALKTRSVIGLMITASHNKVSDNGVKISDPSGEMLSQDWEPFADSLAAAPTADRLLEVVAEFAGLQRIEFDGGKVEVLVGRDTRPSGPSLLEAAKLGIGSIIGAVAVDVGILTTPQLHWMVRASNRSTQASEFDYLEQLSRSFRLVSWCLMDLIPGGSESNKKNDKLVVDGANGVGGEKLLVLKEMLNLKDLEIEVWNSGREGGVLNEGVGADFVQKEKVVPSGFGLQDVGIRCASLDGDADRLVYFTVPSYSNKIELVDGDKILSLFAVFIKEQLSILNKEAGASTEDGYQPRIGIVQTAYANGASTDYLKQLGLEVVLTPTGVKYLHHKATQYDIGIYFEANGHGTILFSEPFLHWLDAKNSELSSVAEGCSEQQKAASRLLAVSKLINPAVGDALSGMLLVEAILQYEGWSIHRWSQLYHDLPSKQLKVKVADRTAVVTANAETEVVKPPGIQEAINAETAKYPKGRCFIRPSGTEDVIRVYAEASTQDAADSLANSVAQLVDKFLGHSSS</sequence>
<keyword evidence="19" id="KW-1185">Reference proteome</keyword>
<comment type="cofactor">
    <cofactor evidence="11 14">
        <name>Mg(2+)</name>
        <dbReference type="ChEBI" id="CHEBI:18420"/>
    </cofactor>
    <text evidence="11 14">Binds 1 Mg(2+) ion per subunit.</text>
</comment>
<dbReference type="PIRSF" id="PIRSF016408">
    <property type="entry name" value="PAGM"/>
    <property type="match status" value="1"/>
</dbReference>
<dbReference type="GO" id="GO:0005975">
    <property type="term" value="P:carbohydrate metabolic process"/>
    <property type="evidence" value="ECO:0007669"/>
    <property type="project" value="InterPro"/>
</dbReference>
<evidence type="ECO:0000256" key="7">
    <source>
        <dbReference type="ARBA" id="ARBA00023235"/>
    </source>
</evidence>
<evidence type="ECO:0000256" key="8">
    <source>
        <dbReference type="ARBA" id="ARBA00031926"/>
    </source>
</evidence>
<name>A0AA87ZXH2_FICCA</name>
<dbReference type="FunFam" id="3.30.310.50:FF:000003">
    <property type="entry name" value="Phosphoacetylglucosamine mutase"/>
    <property type="match status" value="1"/>
</dbReference>
<feature type="active site" description="Phosphoserine intermediate" evidence="12">
    <location>
        <position position="67"/>
    </location>
</feature>
<dbReference type="Pfam" id="PF21404">
    <property type="entry name" value="AMG1_III"/>
    <property type="match status" value="1"/>
</dbReference>
<keyword evidence="7 11" id="KW-0413">Isomerase</keyword>
<dbReference type="EC" id="5.4.2.3" evidence="4 11"/>
<feature type="domain" description="Alpha-D-phosphohexomutase C-terminal" evidence="15">
    <location>
        <begin position="482"/>
        <end position="554"/>
    </location>
</feature>
<dbReference type="FunFam" id="3.40.120.10:FF:000038">
    <property type="entry name" value="Phosphoacetylglucosamine mutase"/>
    <property type="match status" value="1"/>
</dbReference>
<dbReference type="InterPro" id="IPR005843">
    <property type="entry name" value="A-D-PHexomutase_C"/>
</dbReference>
<evidence type="ECO:0000259" key="16">
    <source>
        <dbReference type="Pfam" id="PF02878"/>
    </source>
</evidence>
<evidence type="ECO:0000256" key="2">
    <source>
        <dbReference type="ARBA" id="ARBA00004865"/>
    </source>
</evidence>
<dbReference type="GO" id="GO:0004610">
    <property type="term" value="F:phosphoacetylglucosamine mutase activity"/>
    <property type="evidence" value="ECO:0007669"/>
    <property type="project" value="UniProtKB-UniRule"/>
</dbReference>
<dbReference type="InterPro" id="IPR016657">
    <property type="entry name" value="PAGM"/>
</dbReference>
<feature type="binding site" evidence="14">
    <location>
        <position position="293"/>
    </location>
    <ligand>
        <name>Mg(2+)</name>
        <dbReference type="ChEBI" id="CHEBI:18420"/>
    </ligand>
</feature>
<evidence type="ECO:0000313" key="18">
    <source>
        <dbReference type="EMBL" id="GMN30771.1"/>
    </source>
</evidence>
<comment type="caution">
    <text evidence="18">The sequence shown here is derived from an EMBL/GenBank/DDBJ whole genome shotgun (WGS) entry which is preliminary data.</text>
</comment>
<feature type="binding site" description="via phosphate group" evidence="14">
    <location>
        <position position="67"/>
    </location>
    <ligand>
        <name>Mg(2+)</name>
        <dbReference type="ChEBI" id="CHEBI:18420"/>
    </ligand>
</feature>
<dbReference type="Pfam" id="PF00408">
    <property type="entry name" value="PGM_PMM_IV"/>
    <property type="match status" value="1"/>
</dbReference>
<feature type="binding site" evidence="14">
    <location>
        <position position="291"/>
    </location>
    <ligand>
        <name>Mg(2+)</name>
        <dbReference type="ChEBI" id="CHEBI:18420"/>
    </ligand>
</feature>
<evidence type="ECO:0000256" key="14">
    <source>
        <dbReference type="PIRSR" id="PIRSR016408-3"/>
    </source>
</evidence>
<dbReference type="FunFam" id="3.40.120.10:FF:000047">
    <property type="entry name" value="Phosphoacetylglucosamine mutase"/>
    <property type="match status" value="1"/>
</dbReference>
<evidence type="ECO:0000256" key="10">
    <source>
        <dbReference type="ARBA" id="ARBA00070218"/>
    </source>
</evidence>
<evidence type="ECO:0000256" key="13">
    <source>
        <dbReference type="PIRSR" id="PIRSR016408-2"/>
    </source>
</evidence>
<feature type="binding site" evidence="13">
    <location>
        <begin position="393"/>
        <end position="395"/>
    </location>
    <ligand>
        <name>substrate</name>
    </ligand>
</feature>
<organism evidence="18 19">
    <name type="scientific">Ficus carica</name>
    <name type="common">Common fig</name>
    <dbReference type="NCBI Taxonomy" id="3494"/>
    <lineage>
        <taxon>Eukaryota</taxon>
        <taxon>Viridiplantae</taxon>
        <taxon>Streptophyta</taxon>
        <taxon>Embryophyta</taxon>
        <taxon>Tracheophyta</taxon>
        <taxon>Spermatophyta</taxon>
        <taxon>Magnoliopsida</taxon>
        <taxon>eudicotyledons</taxon>
        <taxon>Gunneridae</taxon>
        <taxon>Pentapetalae</taxon>
        <taxon>rosids</taxon>
        <taxon>fabids</taxon>
        <taxon>Rosales</taxon>
        <taxon>Moraceae</taxon>
        <taxon>Ficeae</taxon>
        <taxon>Ficus</taxon>
    </lineage>
</organism>
<evidence type="ECO:0000256" key="12">
    <source>
        <dbReference type="PIRSR" id="PIRSR016408-1"/>
    </source>
</evidence>
<evidence type="ECO:0000256" key="5">
    <source>
        <dbReference type="ARBA" id="ARBA00022723"/>
    </source>
</evidence>
<evidence type="ECO:0000313" key="19">
    <source>
        <dbReference type="Proteomes" id="UP001187192"/>
    </source>
</evidence>
<dbReference type="InterPro" id="IPR049022">
    <property type="entry name" value="AMG1_III"/>
</dbReference>
<feature type="binding site" evidence="13">
    <location>
        <position position="534"/>
    </location>
    <ligand>
        <name>substrate</name>
    </ligand>
</feature>
<dbReference type="SUPFAM" id="SSF53738">
    <property type="entry name" value="Phosphoglucomutase, first 3 domains"/>
    <property type="match status" value="4"/>
</dbReference>
<dbReference type="InterPro" id="IPR036900">
    <property type="entry name" value="A-D-PHexomutase_C_sf"/>
</dbReference>
<comment type="pathway">
    <text evidence="2 11">Nucleotide-sugar biosynthesis; UDP-N-acetyl-alpha-D-glucosamine biosynthesis; N-acetyl-alpha-D-glucosamine 1-phosphate from alpha-D-glucosamine 6-phosphate (route I): step 2/2.</text>
</comment>
<feature type="binding site" evidence="14">
    <location>
        <position position="289"/>
    </location>
    <ligand>
        <name>Mg(2+)</name>
        <dbReference type="ChEBI" id="CHEBI:18420"/>
    </ligand>
</feature>
<evidence type="ECO:0000256" key="1">
    <source>
        <dbReference type="ARBA" id="ARBA00000558"/>
    </source>
</evidence>
<feature type="domain" description="Alpha-D-phosphohexomutase alpha/beta/alpha" evidence="16">
    <location>
        <begin position="56"/>
        <end position="89"/>
    </location>
</feature>
<evidence type="ECO:0000259" key="15">
    <source>
        <dbReference type="Pfam" id="PF00408"/>
    </source>
</evidence>
<dbReference type="AlphaFoldDB" id="A0AA87ZXH2"/>
<dbReference type="Pfam" id="PF02878">
    <property type="entry name" value="PGM_PMM_I"/>
    <property type="match status" value="2"/>
</dbReference>
<dbReference type="PANTHER" id="PTHR45955">
    <property type="entry name" value="PHOSPHOACETYLGLUCOSAMINE MUTASE"/>
    <property type="match status" value="1"/>
</dbReference>
<proteinExistence type="inferred from homology"/>
<feature type="binding site" evidence="13">
    <location>
        <begin position="525"/>
        <end position="529"/>
    </location>
    <ligand>
        <name>substrate</name>
    </ligand>
</feature>
<comment type="catalytic activity">
    <reaction evidence="1 11">
        <text>N-acetyl-alpha-D-glucosamine 1-phosphate = N-acetyl-D-glucosamine 6-phosphate</text>
        <dbReference type="Rhea" id="RHEA:23804"/>
        <dbReference type="ChEBI" id="CHEBI:57513"/>
        <dbReference type="ChEBI" id="CHEBI:57776"/>
        <dbReference type="EC" id="5.4.2.3"/>
    </reaction>
</comment>
<dbReference type="Gene3D" id="3.40.120.10">
    <property type="entry name" value="Alpha-D-Glucose-1,6-Bisphosphate, subunit A, domain 3"/>
    <property type="match status" value="3"/>
</dbReference>
<evidence type="ECO:0000256" key="3">
    <source>
        <dbReference type="ARBA" id="ARBA00010231"/>
    </source>
</evidence>
<dbReference type="InterPro" id="IPR016055">
    <property type="entry name" value="A-D-PHexomutase_a/b/a-I/II/III"/>
</dbReference>
<keyword evidence="6 11" id="KW-0460">Magnesium</keyword>
<reference evidence="18" key="1">
    <citation type="submission" date="2023-07" db="EMBL/GenBank/DDBJ databases">
        <title>draft genome sequence of fig (Ficus carica).</title>
        <authorList>
            <person name="Takahashi T."/>
            <person name="Nishimura K."/>
        </authorList>
    </citation>
    <scope>NUCLEOTIDE SEQUENCE</scope>
</reference>
<protein>
    <recommendedName>
        <fullName evidence="10 11">Phosphoacetylglucosamine mutase</fullName>
        <shortName evidence="11">PAGM</shortName>
        <ecNumber evidence="4 11">5.4.2.3</ecNumber>
    </recommendedName>
    <alternativeName>
        <fullName evidence="9 11">Acetylglucosamine phosphomutase</fullName>
    </alternativeName>
    <alternativeName>
        <fullName evidence="8 11">N-acetylglucosamine-phosphate mutase</fullName>
    </alternativeName>
</protein>
<dbReference type="SUPFAM" id="SSF55957">
    <property type="entry name" value="Phosphoglucomutase, C-terminal domain"/>
    <property type="match status" value="1"/>
</dbReference>
<dbReference type="PANTHER" id="PTHR45955:SF1">
    <property type="entry name" value="PHOSPHOACETYLGLUCOSAMINE MUTASE"/>
    <property type="match status" value="1"/>
</dbReference>
<feature type="domain" description="Phosphoacetylglucosamine mutase AMG1" evidence="17">
    <location>
        <begin position="311"/>
        <end position="464"/>
    </location>
</feature>
<dbReference type="Proteomes" id="UP001187192">
    <property type="component" value="Unassembled WGS sequence"/>
</dbReference>